<dbReference type="EMBL" id="KL367493">
    <property type="protein sequence ID" value="KFD69683.1"/>
    <property type="molecule type" value="Genomic_DNA"/>
</dbReference>
<keyword evidence="2" id="KW-0378">Hydrolase</keyword>
<dbReference type="GO" id="GO:0006309">
    <property type="term" value="P:apoptotic DNA fragmentation"/>
    <property type="evidence" value="ECO:0007669"/>
    <property type="project" value="TreeGrafter"/>
</dbReference>
<evidence type="ECO:0000256" key="2">
    <source>
        <dbReference type="ARBA" id="ARBA00022801"/>
    </source>
</evidence>
<dbReference type="InterPro" id="IPR004947">
    <property type="entry name" value="DNase_II"/>
</dbReference>
<feature type="signal peptide" evidence="3">
    <location>
        <begin position="1"/>
        <end position="22"/>
    </location>
</feature>
<name>A0A085NJN7_9BILA</name>
<comment type="similarity">
    <text evidence="1">Belongs to the DNase II family.</text>
</comment>
<sequence length="357" mass="39621">MRHMKSISVVLLLAILAPSTEVTNFDCRDDGGNPVDLTLFHALRMLAYKLPQGESTAFMTAGISWKPSTMEADSPIGKTLKQYLDLLPTGGPLMSGKDGVGIMAYNQHPPLGAMVANVPGRGVLMVPDGRGIWIVHTFPQFPNLQDDATYKRPKETNKAGMFVCVKITSGNFGSIVETVTHEAPLVYFLKPPKAGSNGNWPTKKVEELEKGSTYRVTPYAKATTLQISQTLTLRAFAKLPQAHLDIYSRFIAVVIKKSLRIWGQGEARYELPNYCNAVYKVEVLRGKFKLANTDISNQQDSTVWLVSNGGRVWCVSNIPRLRTYEQYGNGVLCLENIEIYRAFKTLADQTKSRRCPT</sequence>
<protein>
    <submittedName>
        <fullName evidence="4">Uncharacterized protein</fullName>
    </submittedName>
</protein>
<evidence type="ECO:0000256" key="1">
    <source>
        <dbReference type="ARBA" id="ARBA00007527"/>
    </source>
</evidence>
<gene>
    <name evidence="4" type="ORF">M514_18068</name>
</gene>
<dbReference type="AlphaFoldDB" id="A0A085NJN7"/>
<evidence type="ECO:0000256" key="3">
    <source>
        <dbReference type="SAM" id="SignalP"/>
    </source>
</evidence>
<feature type="chain" id="PRO_5001796048" evidence="3">
    <location>
        <begin position="23"/>
        <end position="357"/>
    </location>
</feature>
<organism evidence="4">
    <name type="scientific">Trichuris suis</name>
    <name type="common">pig whipworm</name>
    <dbReference type="NCBI Taxonomy" id="68888"/>
    <lineage>
        <taxon>Eukaryota</taxon>
        <taxon>Metazoa</taxon>
        <taxon>Ecdysozoa</taxon>
        <taxon>Nematoda</taxon>
        <taxon>Enoplea</taxon>
        <taxon>Dorylaimia</taxon>
        <taxon>Trichinellida</taxon>
        <taxon>Trichuridae</taxon>
        <taxon>Trichuris</taxon>
    </lineage>
</organism>
<dbReference type="PANTHER" id="PTHR10858">
    <property type="entry name" value="DEOXYRIBONUCLEASE II"/>
    <property type="match status" value="1"/>
</dbReference>
<accession>A0A085NJN7</accession>
<dbReference type="Proteomes" id="UP000030758">
    <property type="component" value="Unassembled WGS sequence"/>
</dbReference>
<dbReference type="PANTHER" id="PTHR10858:SF23">
    <property type="entry name" value="DEOXYRIBONUCLEASE II"/>
    <property type="match status" value="1"/>
</dbReference>
<dbReference type="Pfam" id="PF03265">
    <property type="entry name" value="DNase_II"/>
    <property type="match status" value="1"/>
</dbReference>
<reference evidence="4" key="1">
    <citation type="journal article" date="2014" name="Nat. Genet.">
        <title>Genome and transcriptome of the porcine whipworm Trichuris suis.</title>
        <authorList>
            <person name="Jex A.R."/>
            <person name="Nejsum P."/>
            <person name="Schwarz E.M."/>
            <person name="Hu L."/>
            <person name="Young N.D."/>
            <person name="Hall R.S."/>
            <person name="Korhonen P.K."/>
            <person name="Liao S."/>
            <person name="Thamsborg S."/>
            <person name="Xia J."/>
            <person name="Xu P."/>
            <person name="Wang S."/>
            <person name="Scheerlinck J.P."/>
            <person name="Hofmann A."/>
            <person name="Sternberg P.W."/>
            <person name="Wang J."/>
            <person name="Gasser R.B."/>
        </authorList>
    </citation>
    <scope>NUCLEOTIDE SEQUENCE [LARGE SCALE GENOMIC DNA]</scope>
    <source>
        <strain evidence="4">DCEP-RM93F</strain>
    </source>
</reference>
<evidence type="ECO:0000313" key="4">
    <source>
        <dbReference type="EMBL" id="KFD69683.1"/>
    </source>
</evidence>
<keyword evidence="3" id="KW-0732">Signal</keyword>
<proteinExistence type="inferred from homology"/>
<dbReference type="GO" id="GO:0004531">
    <property type="term" value="F:deoxyribonuclease II activity"/>
    <property type="evidence" value="ECO:0007669"/>
    <property type="project" value="InterPro"/>
</dbReference>